<keyword evidence="9" id="KW-0539">Nucleus</keyword>
<gene>
    <name evidence="12" type="ORF">AMTR_s00059p00209930</name>
</gene>
<sequence length="380" mass="43329">MVALRRSRTQASSASNEKKPNENAEMLSESEKKMVGYEQLRLERIKMNLERMQQFGITNLSIELSSPAKSLKRKARDTPEKKMPTRPLNPRRSSRLQNVARANYVEIRRNKSQESKTVEVSDSDHLMPEIYTDEDEKRLGSCESGWVLFRDGYGKDGRRIYDPVKGKTCHQCRQKTLGHRTSCSKCKIIQGQFCGDCLYMRYGENLLEAIKKPDWICPVCRGICNCSVCRLKKGWPPTGALYRKIKSLGFTSVAQYLIKTRRSINDSENPVPEDKKEEDLSPSNKVYEEEDLPPQPSARRSLSLSDTHHASLEKNTSITNSEFDLGQEGEVLISENNPRIDSNVNTSNGEEGELLISDLFKNKKADQESIARLRTRFNLA</sequence>
<dbReference type="OrthoDB" id="298344at2759"/>
<evidence type="ECO:0000256" key="4">
    <source>
        <dbReference type="ARBA" id="ARBA00022499"/>
    </source>
</evidence>
<evidence type="ECO:0000313" key="13">
    <source>
        <dbReference type="Proteomes" id="UP000017836"/>
    </source>
</evidence>
<feature type="region of interest" description="Disordered" evidence="10">
    <location>
        <begin position="1"/>
        <end position="30"/>
    </location>
</feature>
<dbReference type="GO" id="GO:0006355">
    <property type="term" value="P:regulation of DNA-templated transcription"/>
    <property type="evidence" value="ECO:0007669"/>
    <property type="project" value="InterPro"/>
</dbReference>
<dbReference type="OMA" id="AMNSIYE"/>
<reference evidence="13" key="1">
    <citation type="journal article" date="2013" name="Science">
        <title>The Amborella genome and the evolution of flowering plants.</title>
        <authorList>
            <consortium name="Amborella Genome Project"/>
        </authorList>
    </citation>
    <scope>NUCLEOTIDE SEQUENCE [LARGE SCALE GENOMIC DNA]</scope>
</reference>
<dbReference type="InterPro" id="IPR018866">
    <property type="entry name" value="Znf-4CXXC_R1"/>
</dbReference>
<evidence type="ECO:0000256" key="10">
    <source>
        <dbReference type="SAM" id="MobiDB-lite"/>
    </source>
</evidence>
<keyword evidence="13" id="KW-1185">Reference proteome</keyword>
<comment type="subcellular location">
    <subcellularLocation>
        <location evidence="2">Cytoplasm</location>
    </subcellularLocation>
    <subcellularLocation>
        <location evidence="1">Nucleus</location>
    </subcellularLocation>
</comment>
<evidence type="ECO:0000256" key="7">
    <source>
        <dbReference type="ARBA" id="ARBA00023015"/>
    </source>
</evidence>
<feature type="domain" description="Zinc-finger" evidence="11">
    <location>
        <begin position="161"/>
        <end position="257"/>
    </location>
</feature>
<dbReference type="Pfam" id="PF10497">
    <property type="entry name" value="zf-4CXXC_R1"/>
    <property type="match status" value="1"/>
</dbReference>
<evidence type="ECO:0000256" key="3">
    <source>
        <dbReference type="ARBA" id="ARBA00022490"/>
    </source>
</evidence>
<evidence type="ECO:0000256" key="8">
    <source>
        <dbReference type="ARBA" id="ARBA00023163"/>
    </source>
</evidence>
<dbReference type="EMBL" id="KI392312">
    <property type="protein sequence ID" value="ERN17698.1"/>
    <property type="molecule type" value="Genomic_DNA"/>
</dbReference>
<evidence type="ECO:0000256" key="9">
    <source>
        <dbReference type="ARBA" id="ARBA00023242"/>
    </source>
</evidence>
<evidence type="ECO:0000256" key="2">
    <source>
        <dbReference type="ARBA" id="ARBA00004496"/>
    </source>
</evidence>
<dbReference type="PANTHER" id="PTHR31169:SF23">
    <property type="entry name" value="OS03G0572250 PROTEIN"/>
    <property type="match status" value="1"/>
</dbReference>
<evidence type="ECO:0000256" key="6">
    <source>
        <dbReference type="ARBA" id="ARBA00022843"/>
    </source>
</evidence>
<keyword evidence="4" id="KW-1017">Isopeptide bond</keyword>
<dbReference type="InterPro" id="IPR040221">
    <property type="entry name" value="CDCA7/CDA7L"/>
</dbReference>
<feature type="region of interest" description="Disordered" evidence="10">
    <location>
        <begin position="264"/>
        <end position="321"/>
    </location>
</feature>
<dbReference type="PANTHER" id="PTHR31169">
    <property type="entry name" value="OS05G0300700 PROTEIN"/>
    <property type="match status" value="1"/>
</dbReference>
<protein>
    <recommendedName>
        <fullName evidence="11">Zinc-finger domain-containing protein</fullName>
    </recommendedName>
</protein>
<dbReference type="AlphaFoldDB" id="U5DBC0"/>
<accession>U5DBC0</accession>
<proteinExistence type="predicted"/>
<evidence type="ECO:0000256" key="5">
    <source>
        <dbReference type="ARBA" id="ARBA00022553"/>
    </source>
</evidence>
<organism evidence="12 13">
    <name type="scientific">Amborella trichopoda</name>
    <dbReference type="NCBI Taxonomy" id="13333"/>
    <lineage>
        <taxon>Eukaryota</taxon>
        <taxon>Viridiplantae</taxon>
        <taxon>Streptophyta</taxon>
        <taxon>Embryophyta</taxon>
        <taxon>Tracheophyta</taxon>
        <taxon>Spermatophyta</taxon>
        <taxon>Magnoliopsida</taxon>
        <taxon>Amborellales</taxon>
        <taxon>Amborellaceae</taxon>
        <taxon>Amborella</taxon>
    </lineage>
</organism>
<dbReference type="GO" id="GO:0005737">
    <property type="term" value="C:cytoplasm"/>
    <property type="evidence" value="ECO:0007669"/>
    <property type="project" value="UniProtKB-SubCell"/>
</dbReference>
<evidence type="ECO:0000259" key="11">
    <source>
        <dbReference type="Pfam" id="PF10497"/>
    </source>
</evidence>
<keyword evidence="7" id="KW-0805">Transcription regulation</keyword>
<keyword evidence="6" id="KW-0832">Ubl conjugation</keyword>
<keyword evidence="3" id="KW-0963">Cytoplasm</keyword>
<name>U5DBC0_AMBTC</name>
<feature type="region of interest" description="Disordered" evidence="10">
    <location>
        <begin position="66"/>
        <end position="91"/>
    </location>
</feature>
<keyword evidence="8" id="KW-0804">Transcription</keyword>
<dbReference type="Proteomes" id="UP000017836">
    <property type="component" value="Unassembled WGS sequence"/>
</dbReference>
<keyword evidence="5" id="KW-0597">Phosphoprotein</keyword>
<dbReference type="Gramene" id="ERN17698">
    <property type="protein sequence ID" value="ERN17698"/>
    <property type="gene ID" value="AMTR_s00059p00209930"/>
</dbReference>
<evidence type="ECO:0000313" key="12">
    <source>
        <dbReference type="EMBL" id="ERN17698.1"/>
    </source>
</evidence>
<evidence type="ECO:0000256" key="1">
    <source>
        <dbReference type="ARBA" id="ARBA00004123"/>
    </source>
</evidence>
<dbReference type="eggNOG" id="ENOG502QWH1">
    <property type="taxonomic scope" value="Eukaryota"/>
</dbReference>
<dbReference type="GO" id="GO:0005634">
    <property type="term" value="C:nucleus"/>
    <property type="evidence" value="ECO:0000318"/>
    <property type="project" value="GO_Central"/>
</dbReference>
<dbReference type="HOGENOM" id="CLU_032607_2_1_1"/>